<keyword evidence="2" id="KW-1185">Reference proteome</keyword>
<accession>A0AAV7RU80</accession>
<dbReference type="AlphaFoldDB" id="A0AAV7RU80"/>
<dbReference type="EMBL" id="JANPWB010000009">
    <property type="protein sequence ID" value="KAJ1154413.1"/>
    <property type="molecule type" value="Genomic_DNA"/>
</dbReference>
<proteinExistence type="predicted"/>
<comment type="caution">
    <text evidence="1">The sequence shown here is derived from an EMBL/GenBank/DDBJ whole genome shotgun (WGS) entry which is preliminary data.</text>
</comment>
<evidence type="ECO:0000313" key="1">
    <source>
        <dbReference type="EMBL" id="KAJ1154413.1"/>
    </source>
</evidence>
<dbReference type="Proteomes" id="UP001066276">
    <property type="component" value="Chromosome 5"/>
</dbReference>
<sequence length="72" mass="8565">MPHACVGFTDVMVTYRHLRTVRNFLSRMPLPSKNTEEEMKEDIWVAIVEEAVCRDITRDEWKIEQVVDETLR</sequence>
<gene>
    <name evidence="1" type="ORF">NDU88_007165</name>
</gene>
<name>A0AAV7RU80_PLEWA</name>
<evidence type="ECO:0000313" key="2">
    <source>
        <dbReference type="Proteomes" id="UP001066276"/>
    </source>
</evidence>
<organism evidence="1 2">
    <name type="scientific">Pleurodeles waltl</name>
    <name type="common">Iberian ribbed newt</name>
    <dbReference type="NCBI Taxonomy" id="8319"/>
    <lineage>
        <taxon>Eukaryota</taxon>
        <taxon>Metazoa</taxon>
        <taxon>Chordata</taxon>
        <taxon>Craniata</taxon>
        <taxon>Vertebrata</taxon>
        <taxon>Euteleostomi</taxon>
        <taxon>Amphibia</taxon>
        <taxon>Batrachia</taxon>
        <taxon>Caudata</taxon>
        <taxon>Salamandroidea</taxon>
        <taxon>Salamandridae</taxon>
        <taxon>Pleurodelinae</taxon>
        <taxon>Pleurodeles</taxon>
    </lineage>
</organism>
<reference evidence="1" key="1">
    <citation type="journal article" date="2022" name="bioRxiv">
        <title>Sequencing and chromosome-scale assembly of the giantPleurodeles waltlgenome.</title>
        <authorList>
            <person name="Brown T."/>
            <person name="Elewa A."/>
            <person name="Iarovenko S."/>
            <person name="Subramanian E."/>
            <person name="Araus A.J."/>
            <person name="Petzold A."/>
            <person name="Susuki M."/>
            <person name="Suzuki K.-i.T."/>
            <person name="Hayashi T."/>
            <person name="Toyoda A."/>
            <person name="Oliveira C."/>
            <person name="Osipova E."/>
            <person name="Leigh N.D."/>
            <person name="Simon A."/>
            <person name="Yun M.H."/>
        </authorList>
    </citation>
    <scope>NUCLEOTIDE SEQUENCE</scope>
    <source>
        <strain evidence="1">20211129_DDA</strain>
        <tissue evidence="1">Liver</tissue>
    </source>
</reference>
<protein>
    <submittedName>
        <fullName evidence="1">Uncharacterized protein</fullName>
    </submittedName>
</protein>